<dbReference type="Proteomes" id="UP000050501">
    <property type="component" value="Unassembled WGS sequence"/>
</dbReference>
<proteinExistence type="predicted"/>
<evidence type="ECO:0000313" key="1">
    <source>
        <dbReference type="EMBL" id="KPL89895.1"/>
    </source>
</evidence>
<dbReference type="OrthoDB" id="9811531at2"/>
<dbReference type="RefSeq" id="WP_062416937.1">
    <property type="nucleotide sequence ID" value="NZ_DF967974.1"/>
</dbReference>
<protein>
    <recommendedName>
        <fullName evidence="3">Molybdopterin oxidoreductase</fullName>
    </recommendedName>
</protein>
<dbReference type="AlphaFoldDB" id="A0A0P6YZP8"/>
<gene>
    <name evidence="1" type="ORF">ADN01_03195</name>
</gene>
<dbReference type="PANTHER" id="PTHR39450">
    <property type="entry name" value="MOLYBDOPTERIN OXIDOREDUCTASE, 4FE-4S CLUSTER-BINDING SUBUNIT"/>
    <property type="match status" value="1"/>
</dbReference>
<comment type="caution">
    <text evidence="1">The sequence shown here is derived from an EMBL/GenBank/DDBJ whole genome shotgun (WGS) entry which is preliminary data.</text>
</comment>
<keyword evidence="2" id="KW-1185">Reference proteome</keyword>
<evidence type="ECO:0000313" key="2">
    <source>
        <dbReference type="Proteomes" id="UP000050501"/>
    </source>
</evidence>
<accession>A0A0P6YZP8</accession>
<dbReference type="SUPFAM" id="SSF160148">
    <property type="entry name" value="CPE0013-like"/>
    <property type="match status" value="1"/>
</dbReference>
<dbReference type="Gene3D" id="3.10.530.10">
    <property type="entry name" value="CPE0013-like"/>
    <property type="match status" value="1"/>
</dbReference>
<dbReference type="PANTHER" id="PTHR39450:SF1">
    <property type="entry name" value="DUF1667 DOMAIN-CONTAINING PROTEIN"/>
    <property type="match status" value="1"/>
</dbReference>
<organism evidence="1 2">
    <name type="scientific">Levilinea saccharolytica</name>
    <dbReference type="NCBI Taxonomy" id="229921"/>
    <lineage>
        <taxon>Bacteria</taxon>
        <taxon>Bacillati</taxon>
        <taxon>Chloroflexota</taxon>
        <taxon>Anaerolineae</taxon>
        <taxon>Anaerolineales</taxon>
        <taxon>Anaerolineaceae</taxon>
        <taxon>Levilinea</taxon>
    </lineage>
</organism>
<name>A0A0P6YZP8_9CHLR</name>
<sequence>MSEKTKILCITCPKGCTLEVSHEGQTILEVKPGCKRGHAYAANELVNPRRMVATTVNIRGGLHPLLPVYTSAPFPKGRIHELREVLRKVEVQAPIRMGAVVVEDILGTGVNILASRDMAQA</sequence>
<dbReference type="STRING" id="229921.ADN01_03195"/>
<evidence type="ECO:0008006" key="3">
    <source>
        <dbReference type="Google" id="ProtNLM"/>
    </source>
</evidence>
<dbReference type="InterPro" id="IPR036593">
    <property type="entry name" value="CPE0013-like_sf"/>
</dbReference>
<dbReference type="Pfam" id="PF07892">
    <property type="entry name" value="DUF1667"/>
    <property type="match status" value="1"/>
</dbReference>
<dbReference type="EMBL" id="LGCM01000014">
    <property type="protein sequence ID" value="KPL89895.1"/>
    <property type="molecule type" value="Genomic_DNA"/>
</dbReference>
<dbReference type="InterPro" id="IPR012460">
    <property type="entry name" value="DUF1667"/>
</dbReference>
<reference evidence="1 2" key="1">
    <citation type="submission" date="2015-07" db="EMBL/GenBank/DDBJ databases">
        <title>Genome sequence of Levilinea saccharolytica DSM 16555.</title>
        <authorList>
            <person name="Hemp J."/>
            <person name="Ward L.M."/>
            <person name="Pace L.A."/>
            <person name="Fischer W.W."/>
        </authorList>
    </citation>
    <scope>NUCLEOTIDE SEQUENCE [LARGE SCALE GENOMIC DNA]</scope>
    <source>
        <strain evidence="1 2">KIBI-1</strain>
    </source>
</reference>